<evidence type="ECO:0008006" key="3">
    <source>
        <dbReference type="Google" id="ProtNLM"/>
    </source>
</evidence>
<organism evidence="1 2">
    <name type="scientific">Rhizopus oryzae</name>
    <name type="common">Mucormycosis agent</name>
    <name type="synonym">Rhizopus arrhizus var. delemar</name>
    <dbReference type="NCBI Taxonomy" id="64495"/>
    <lineage>
        <taxon>Eukaryota</taxon>
        <taxon>Fungi</taxon>
        <taxon>Fungi incertae sedis</taxon>
        <taxon>Mucoromycota</taxon>
        <taxon>Mucoromycotina</taxon>
        <taxon>Mucoromycetes</taxon>
        <taxon>Mucorales</taxon>
        <taxon>Mucorineae</taxon>
        <taxon>Rhizopodaceae</taxon>
        <taxon>Rhizopus</taxon>
    </lineage>
</organism>
<gene>
    <name evidence="1" type="ORF">G6F51_002181</name>
</gene>
<dbReference type="GO" id="GO:0008252">
    <property type="term" value="F:nucleotidase activity"/>
    <property type="evidence" value="ECO:0007669"/>
    <property type="project" value="TreeGrafter"/>
</dbReference>
<dbReference type="EMBL" id="JAANIT010000181">
    <property type="protein sequence ID" value="KAG1550894.1"/>
    <property type="molecule type" value="Genomic_DNA"/>
</dbReference>
<dbReference type="Gene3D" id="1.10.150.450">
    <property type="match status" value="1"/>
</dbReference>
<dbReference type="PANTHER" id="PTHR47438:SF1">
    <property type="entry name" value="PHOSPHATE METABOLISM PROTEIN 8-RELATED"/>
    <property type="match status" value="1"/>
</dbReference>
<dbReference type="PANTHER" id="PTHR47438">
    <property type="entry name" value="PHOSPHATE METABOLISM PROTEIN 8-RELATED"/>
    <property type="match status" value="1"/>
</dbReference>
<evidence type="ECO:0000313" key="2">
    <source>
        <dbReference type="Proteomes" id="UP000717996"/>
    </source>
</evidence>
<name>A0A9P6YKQ0_RHIOR</name>
<dbReference type="GO" id="GO:0009166">
    <property type="term" value="P:nucleotide catabolic process"/>
    <property type="evidence" value="ECO:0007669"/>
    <property type="project" value="TreeGrafter"/>
</dbReference>
<evidence type="ECO:0000313" key="1">
    <source>
        <dbReference type="EMBL" id="KAG1550894.1"/>
    </source>
</evidence>
<dbReference type="InterPro" id="IPR036412">
    <property type="entry name" value="HAD-like_sf"/>
</dbReference>
<dbReference type="AlphaFoldDB" id="A0A9P6YKQ0"/>
<dbReference type="NCBIfam" id="TIGR01509">
    <property type="entry name" value="HAD-SF-IA-v3"/>
    <property type="match status" value="1"/>
</dbReference>
<dbReference type="Proteomes" id="UP000717996">
    <property type="component" value="Unassembled WGS sequence"/>
</dbReference>
<reference evidence="1" key="1">
    <citation type="journal article" date="2020" name="Microb. Genom.">
        <title>Genetic diversity of clinical and environmental Mucorales isolates obtained from an investigation of mucormycosis cases among solid organ transplant recipients.</title>
        <authorList>
            <person name="Nguyen M.H."/>
            <person name="Kaul D."/>
            <person name="Muto C."/>
            <person name="Cheng S.J."/>
            <person name="Richter R.A."/>
            <person name="Bruno V.M."/>
            <person name="Liu G."/>
            <person name="Beyhan S."/>
            <person name="Sundermann A.J."/>
            <person name="Mounaud S."/>
            <person name="Pasculle A.W."/>
            <person name="Nierman W.C."/>
            <person name="Driscoll E."/>
            <person name="Cumbie R."/>
            <person name="Clancy C.J."/>
            <person name="Dupont C.L."/>
        </authorList>
    </citation>
    <scope>NUCLEOTIDE SEQUENCE</scope>
    <source>
        <strain evidence="1">GL16</strain>
    </source>
</reference>
<dbReference type="InterPro" id="IPR023214">
    <property type="entry name" value="HAD_sf"/>
</dbReference>
<dbReference type="InterPro" id="IPR006439">
    <property type="entry name" value="HAD-SF_hydro_IA"/>
</dbReference>
<dbReference type="InterPro" id="IPR052791">
    <property type="entry name" value="SSM1_domain"/>
</dbReference>
<comment type="caution">
    <text evidence="1">The sequence shown here is derived from an EMBL/GenBank/DDBJ whole genome shotgun (WGS) entry which is preliminary data.</text>
</comment>
<dbReference type="SUPFAM" id="SSF56784">
    <property type="entry name" value="HAD-like"/>
    <property type="match status" value="1"/>
</dbReference>
<sequence length="199" mass="22568">MLRPIFFFDCDNCLYSKSLNISTLMKEKIKDYFVKEVGVPEGEVDAIQTHYYETYGLSLRGLAKHHNVDPLHFGKHALRCLRLLGIENEFDGLTYTNYNISDFNCKPEIESFLRAMKDAGVQDPNQCYLVDDSSLNIDAAQKLGWTTVHLADDASKSNHGDYQIDDIHDLPKVLPNLWEPILQEVTLKKQPATVSTATA</sequence>
<protein>
    <recommendedName>
        <fullName evidence="3">Pyrimidine 5-nucleotidase</fullName>
    </recommendedName>
</protein>
<proteinExistence type="predicted"/>
<dbReference type="Gene3D" id="3.40.50.1000">
    <property type="entry name" value="HAD superfamily/HAD-like"/>
    <property type="match status" value="1"/>
</dbReference>
<accession>A0A9P6YKQ0</accession>
<dbReference type="GO" id="GO:0006206">
    <property type="term" value="P:pyrimidine nucleobase metabolic process"/>
    <property type="evidence" value="ECO:0007669"/>
    <property type="project" value="TreeGrafter"/>
</dbReference>